<dbReference type="EMBL" id="BANT01000040">
    <property type="protein sequence ID" value="GAC58428.1"/>
    <property type="molecule type" value="Genomic_DNA"/>
</dbReference>
<accession>L7LEE6</accession>
<comment type="caution">
    <text evidence="1">The sequence shown here is derived from an EMBL/GenBank/DDBJ whole genome shotgun (WGS) entry which is preliminary data.</text>
</comment>
<dbReference type="AlphaFoldDB" id="L7LEE6"/>
<evidence type="ECO:0000313" key="2">
    <source>
        <dbReference type="Proteomes" id="UP000053405"/>
    </source>
</evidence>
<name>L7LEE6_9ACTN</name>
<sequence>MTDPQDPSRSQYPNPSLHDVDAGFLLPYSFSSMSGQGTHGSVRCEQSCLSVEALATRLLNRYLAHQIPPDRVDLERGPSGLAVTIRFGTPGPGSAVTDLRIGTEPFGPGAPSHPVHRQTRSFVTTTFFASV</sequence>
<keyword evidence="2" id="KW-1185">Reference proteome</keyword>
<dbReference type="Proteomes" id="UP000053405">
    <property type="component" value="Unassembled WGS sequence"/>
</dbReference>
<protein>
    <submittedName>
        <fullName evidence="1">Uncharacterized protein</fullName>
    </submittedName>
</protein>
<evidence type="ECO:0000313" key="1">
    <source>
        <dbReference type="EMBL" id="GAC58428.1"/>
    </source>
</evidence>
<gene>
    <name evidence="1" type="ORF">GOHSU_40_00120</name>
</gene>
<dbReference type="RefSeq" id="WP_005942532.1">
    <property type="nucleotide sequence ID" value="NZ_ATVK01000059.1"/>
</dbReference>
<proteinExistence type="predicted"/>
<reference evidence="1 2" key="1">
    <citation type="submission" date="2012-12" db="EMBL/GenBank/DDBJ databases">
        <title>Whole genome shotgun sequence of Gordonia hirsuta NBRC 16056.</title>
        <authorList>
            <person name="Isaki-Nakamura S."/>
            <person name="Hosoyama A."/>
            <person name="Tsuchikane K."/>
            <person name="Katsumata H."/>
            <person name="Baba S."/>
            <person name="Yamazaki S."/>
            <person name="Fujita N."/>
        </authorList>
    </citation>
    <scope>NUCLEOTIDE SEQUENCE [LARGE SCALE GENOMIC DNA]</scope>
    <source>
        <strain evidence="1 2">NBRC 16056</strain>
    </source>
</reference>
<organism evidence="1 2">
    <name type="scientific">Gordonia hirsuta DSM 44140 = NBRC 16056</name>
    <dbReference type="NCBI Taxonomy" id="1121927"/>
    <lineage>
        <taxon>Bacteria</taxon>
        <taxon>Bacillati</taxon>
        <taxon>Actinomycetota</taxon>
        <taxon>Actinomycetes</taxon>
        <taxon>Mycobacteriales</taxon>
        <taxon>Gordoniaceae</taxon>
        <taxon>Gordonia</taxon>
    </lineage>
</organism>